<sequence length="105" mass="12107">MNEGEKKHILTNLSELVSKTSWRTSCKIIPIEKDIFGDDDVAELESIPNERERIFKFYEIFMKKKDSYPHLITTLEKGCQSGAIEILNRFDGETFTLPRLGNAII</sequence>
<dbReference type="SUPFAM" id="SSF47986">
    <property type="entry name" value="DEATH domain"/>
    <property type="match status" value="1"/>
</dbReference>
<name>A0ABP1S444_9HEXA</name>
<keyword evidence="2" id="KW-1185">Reference proteome</keyword>
<comment type="caution">
    <text evidence="1">The sequence shown here is derived from an EMBL/GenBank/DDBJ whole genome shotgun (WGS) entry which is preliminary data.</text>
</comment>
<dbReference type="Proteomes" id="UP001642540">
    <property type="component" value="Unassembled WGS sequence"/>
</dbReference>
<dbReference type="Gene3D" id="1.10.533.10">
    <property type="entry name" value="Death Domain, Fas"/>
    <property type="match status" value="1"/>
</dbReference>
<evidence type="ECO:0000313" key="2">
    <source>
        <dbReference type="Proteomes" id="UP001642540"/>
    </source>
</evidence>
<organism evidence="1 2">
    <name type="scientific">Orchesella dallaii</name>
    <dbReference type="NCBI Taxonomy" id="48710"/>
    <lineage>
        <taxon>Eukaryota</taxon>
        <taxon>Metazoa</taxon>
        <taxon>Ecdysozoa</taxon>
        <taxon>Arthropoda</taxon>
        <taxon>Hexapoda</taxon>
        <taxon>Collembola</taxon>
        <taxon>Entomobryomorpha</taxon>
        <taxon>Entomobryoidea</taxon>
        <taxon>Orchesellidae</taxon>
        <taxon>Orchesellinae</taxon>
        <taxon>Orchesella</taxon>
    </lineage>
</organism>
<reference evidence="1 2" key="1">
    <citation type="submission" date="2024-08" db="EMBL/GenBank/DDBJ databases">
        <authorList>
            <person name="Cucini C."/>
            <person name="Frati F."/>
        </authorList>
    </citation>
    <scope>NUCLEOTIDE SEQUENCE [LARGE SCALE GENOMIC DNA]</scope>
</reference>
<protein>
    <submittedName>
        <fullName evidence="1">Uncharacterized protein</fullName>
    </submittedName>
</protein>
<proteinExistence type="predicted"/>
<gene>
    <name evidence="1" type="ORF">ODALV1_LOCUS29596</name>
</gene>
<dbReference type="EMBL" id="CAXLJM020000157">
    <property type="protein sequence ID" value="CAL8143461.1"/>
    <property type="molecule type" value="Genomic_DNA"/>
</dbReference>
<accession>A0ABP1S444</accession>
<dbReference type="InterPro" id="IPR011029">
    <property type="entry name" value="DEATH-like_dom_sf"/>
</dbReference>
<evidence type="ECO:0000313" key="1">
    <source>
        <dbReference type="EMBL" id="CAL8143461.1"/>
    </source>
</evidence>